<evidence type="ECO:0000256" key="4">
    <source>
        <dbReference type="ARBA" id="ARBA00015926"/>
    </source>
</evidence>
<dbReference type="EMBL" id="JMSN01000071">
    <property type="protein sequence ID" value="KDN42287.1"/>
    <property type="molecule type" value="Genomic_DNA"/>
</dbReference>
<dbReference type="InterPro" id="IPR012164">
    <property type="entry name" value="Rpa12/Rpb9/Rpc10/TFS"/>
</dbReference>
<evidence type="ECO:0000256" key="7">
    <source>
        <dbReference type="ARBA" id="ARBA00022771"/>
    </source>
</evidence>
<keyword evidence="8" id="KW-0862">Zinc</keyword>
<dbReference type="GO" id="GO:0005665">
    <property type="term" value="C:RNA polymerase II, core complex"/>
    <property type="evidence" value="ECO:0007669"/>
    <property type="project" value="TreeGrafter"/>
</dbReference>
<dbReference type="InterPro" id="IPR001529">
    <property type="entry name" value="Zn_ribbon_RPB9"/>
</dbReference>
<evidence type="ECO:0000256" key="9">
    <source>
        <dbReference type="ARBA" id="ARBA00023163"/>
    </source>
</evidence>
<evidence type="ECO:0000256" key="5">
    <source>
        <dbReference type="ARBA" id="ARBA00022478"/>
    </source>
</evidence>
<dbReference type="GO" id="GO:0003676">
    <property type="term" value="F:nucleic acid binding"/>
    <property type="evidence" value="ECO:0007669"/>
    <property type="project" value="InterPro"/>
</dbReference>
<evidence type="ECO:0000256" key="11">
    <source>
        <dbReference type="ARBA" id="ARBA00042129"/>
    </source>
</evidence>
<dbReference type="Pfam" id="PF01096">
    <property type="entry name" value="Zn_ribbon_TFIIS"/>
    <property type="match status" value="1"/>
</dbReference>
<evidence type="ECO:0000256" key="12">
    <source>
        <dbReference type="PROSITE-ProRule" id="PRU00472"/>
    </source>
</evidence>
<dbReference type="PANTHER" id="PTHR11239:SF1">
    <property type="entry name" value="DNA-DIRECTED RNA POLYMERASE II SUBUNIT RPB9"/>
    <property type="match status" value="1"/>
</dbReference>
<dbReference type="SMART" id="SM00661">
    <property type="entry name" value="RPOL9"/>
    <property type="match status" value="1"/>
</dbReference>
<dbReference type="HOGENOM" id="CLU_093932_0_1_1"/>
<comment type="subcellular location">
    <subcellularLocation>
        <location evidence="1">Nucleus</location>
        <location evidence="1">Nucleolus</location>
    </subcellularLocation>
</comment>
<accession>A0A066VKM6</accession>
<sequence>MASLKFCQECNNLLYPEEDRTNHVLLYSCRNCDYREEAGSQLVFRNDLISVTQEQPGVIDNITKDPTLQRVEQKCPYCGNQEAVCFQDQSKRIFNRMILFFCCCNCEKLFQDPEVSRKAGTNTQVNPEDVTNLEAF</sequence>
<dbReference type="InParanoid" id="A0A066VKM6"/>
<reference evidence="14 15" key="1">
    <citation type="submission" date="2014-05" db="EMBL/GenBank/DDBJ databases">
        <title>Draft genome sequence of a rare smut relative, Tilletiaria anomala UBC 951.</title>
        <authorList>
            <consortium name="DOE Joint Genome Institute"/>
            <person name="Toome M."/>
            <person name="Kuo A."/>
            <person name="Henrissat B."/>
            <person name="Lipzen A."/>
            <person name="Tritt A."/>
            <person name="Yoshinaga Y."/>
            <person name="Zane M."/>
            <person name="Barry K."/>
            <person name="Grigoriev I.V."/>
            <person name="Spatafora J.W."/>
            <person name="Aimea M.C."/>
        </authorList>
    </citation>
    <scope>NUCLEOTIDE SEQUENCE [LARGE SCALE GENOMIC DNA]</scope>
    <source>
        <strain evidence="14 15">UBC 951</strain>
    </source>
</reference>
<dbReference type="OMA" id="DTSMVLF"/>
<dbReference type="Pfam" id="PF02150">
    <property type="entry name" value="Zn_ribbon_RPB9"/>
    <property type="match status" value="1"/>
</dbReference>
<dbReference type="PROSITE" id="PS01030">
    <property type="entry name" value="RNA_POL_M_15KD"/>
    <property type="match status" value="1"/>
</dbReference>
<keyword evidence="6" id="KW-0479">Metal-binding</keyword>
<keyword evidence="9" id="KW-0804">Transcription</keyword>
<keyword evidence="5 14" id="KW-0240">DNA-directed RNA polymerase</keyword>
<dbReference type="GO" id="GO:0006283">
    <property type="term" value="P:transcription-coupled nucleotide-excision repair"/>
    <property type="evidence" value="ECO:0007669"/>
    <property type="project" value="TreeGrafter"/>
</dbReference>
<keyword evidence="15" id="KW-1185">Reference proteome</keyword>
<dbReference type="FunCoup" id="A0A066VKM6">
    <property type="interactions" value="208"/>
</dbReference>
<dbReference type="AlphaFoldDB" id="A0A066VKM6"/>
<evidence type="ECO:0000256" key="10">
    <source>
        <dbReference type="ARBA" id="ARBA00023242"/>
    </source>
</evidence>
<dbReference type="FunFam" id="2.20.25.10:FF:000008">
    <property type="entry name" value="DNA-directed RNA polymerase II subunit RPB9"/>
    <property type="match status" value="1"/>
</dbReference>
<dbReference type="GO" id="GO:0001193">
    <property type="term" value="P:maintenance of transcriptional fidelity during transcription elongation by RNA polymerase II"/>
    <property type="evidence" value="ECO:0007669"/>
    <property type="project" value="TreeGrafter"/>
</dbReference>
<feature type="domain" description="TFIIS-type" evidence="13">
    <location>
        <begin position="71"/>
        <end position="111"/>
    </location>
</feature>
<dbReference type="STRING" id="1037660.A0A066VKM6"/>
<dbReference type="PANTHER" id="PTHR11239">
    <property type="entry name" value="DNA-DIRECTED RNA POLYMERASE"/>
    <property type="match status" value="1"/>
</dbReference>
<comment type="caution">
    <text evidence="14">The sequence shown here is derived from an EMBL/GenBank/DDBJ whole genome shotgun (WGS) entry which is preliminary data.</text>
</comment>
<protein>
    <recommendedName>
        <fullName evidence="4">DNA-directed RNA polymerase II subunit RPB9</fullName>
    </recommendedName>
    <alternativeName>
        <fullName evidence="11">DNA-directed RNA polymerase II subunit 9</fullName>
    </alternativeName>
</protein>
<evidence type="ECO:0000313" key="14">
    <source>
        <dbReference type="EMBL" id="KDN42287.1"/>
    </source>
</evidence>
<dbReference type="InterPro" id="IPR019761">
    <property type="entry name" value="DNA-dir_RNA_pol-M_15_CS"/>
</dbReference>
<evidence type="ECO:0000256" key="3">
    <source>
        <dbReference type="ARBA" id="ARBA00011730"/>
    </source>
</evidence>
<keyword evidence="7 12" id="KW-0863">Zinc-finger</keyword>
<dbReference type="GO" id="GO:0006367">
    <property type="term" value="P:transcription initiation at RNA polymerase II promoter"/>
    <property type="evidence" value="ECO:0007669"/>
    <property type="project" value="TreeGrafter"/>
</dbReference>
<dbReference type="SUPFAM" id="SSF57783">
    <property type="entry name" value="Zinc beta-ribbon"/>
    <property type="match status" value="2"/>
</dbReference>
<evidence type="ECO:0000256" key="2">
    <source>
        <dbReference type="ARBA" id="ARBA00008925"/>
    </source>
</evidence>
<dbReference type="Gene3D" id="2.20.25.10">
    <property type="match status" value="2"/>
</dbReference>
<keyword evidence="10" id="KW-0539">Nucleus</keyword>
<dbReference type="CDD" id="cd10508">
    <property type="entry name" value="Zn-ribbon_RPB9"/>
    <property type="match status" value="1"/>
</dbReference>
<dbReference type="InterPro" id="IPR034012">
    <property type="entry name" value="Zn_ribbon_RPB9_C"/>
</dbReference>
<dbReference type="GO" id="GO:0005730">
    <property type="term" value="C:nucleolus"/>
    <property type="evidence" value="ECO:0007669"/>
    <property type="project" value="UniProtKB-SubCell"/>
</dbReference>
<dbReference type="OrthoDB" id="282270at2759"/>
<dbReference type="InterPro" id="IPR001222">
    <property type="entry name" value="Znf_TFIIS"/>
</dbReference>
<comment type="subunit">
    <text evidence="3">Component of the RNA polymerase II (Pol II) complex consisting of 12 subunits.</text>
</comment>
<evidence type="ECO:0000259" key="13">
    <source>
        <dbReference type="PROSITE" id="PS51133"/>
    </source>
</evidence>
<dbReference type="RefSeq" id="XP_013241996.1">
    <property type="nucleotide sequence ID" value="XM_013386542.1"/>
</dbReference>
<evidence type="ECO:0000256" key="1">
    <source>
        <dbReference type="ARBA" id="ARBA00004604"/>
    </source>
</evidence>
<dbReference type="GO" id="GO:0008270">
    <property type="term" value="F:zinc ion binding"/>
    <property type="evidence" value="ECO:0007669"/>
    <property type="project" value="UniProtKB-KW"/>
</dbReference>
<evidence type="ECO:0000256" key="8">
    <source>
        <dbReference type="ARBA" id="ARBA00022833"/>
    </source>
</evidence>
<dbReference type="PROSITE" id="PS51133">
    <property type="entry name" value="ZF_TFIIS_2"/>
    <property type="match status" value="1"/>
</dbReference>
<evidence type="ECO:0000313" key="15">
    <source>
        <dbReference type="Proteomes" id="UP000027361"/>
    </source>
</evidence>
<dbReference type="GO" id="GO:0003899">
    <property type="term" value="F:DNA-directed RNA polymerase activity"/>
    <property type="evidence" value="ECO:0007669"/>
    <property type="project" value="InterPro"/>
</dbReference>
<evidence type="ECO:0000256" key="6">
    <source>
        <dbReference type="ARBA" id="ARBA00022723"/>
    </source>
</evidence>
<comment type="similarity">
    <text evidence="2">Belongs to the archaeal RpoM/eukaryotic RPA12/RPB9/RPC11 RNA polymerase family.</text>
</comment>
<gene>
    <name evidence="14" type="ORF">K437DRAFT_257914</name>
</gene>
<dbReference type="Proteomes" id="UP000027361">
    <property type="component" value="Unassembled WGS sequence"/>
</dbReference>
<name>A0A066VKM6_TILAU</name>
<dbReference type="GeneID" id="25264820"/>
<organism evidence="14 15">
    <name type="scientific">Tilletiaria anomala (strain ATCC 24038 / CBS 436.72 / UBC 951)</name>
    <dbReference type="NCBI Taxonomy" id="1037660"/>
    <lineage>
        <taxon>Eukaryota</taxon>
        <taxon>Fungi</taxon>
        <taxon>Dikarya</taxon>
        <taxon>Basidiomycota</taxon>
        <taxon>Ustilaginomycotina</taxon>
        <taxon>Exobasidiomycetes</taxon>
        <taxon>Georgefischeriales</taxon>
        <taxon>Tilletiariaceae</taxon>
        <taxon>Tilletiaria</taxon>
    </lineage>
</organism>
<proteinExistence type="inferred from homology"/>